<dbReference type="InterPro" id="IPR021373">
    <property type="entry name" value="DUF2993"/>
</dbReference>
<comment type="caution">
    <text evidence="1">The sequence shown here is derived from an EMBL/GenBank/DDBJ whole genome shotgun (WGS) entry which is preliminary data.</text>
</comment>
<organism evidence="1 2">
    <name type="scientific">Streptomyces griseoviridis</name>
    <dbReference type="NCBI Taxonomy" id="45398"/>
    <lineage>
        <taxon>Bacteria</taxon>
        <taxon>Bacillati</taxon>
        <taxon>Actinomycetota</taxon>
        <taxon>Actinomycetes</taxon>
        <taxon>Kitasatosporales</taxon>
        <taxon>Streptomycetaceae</taxon>
        <taxon>Streptomyces</taxon>
    </lineage>
</organism>
<proteinExistence type="predicted"/>
<reference evidence="1" key="1">
    <citation type="journal article" date="2014" name="Int. J. Syst. Evol. Microbiol.">
        <title>Complete genome sequence of Corynebacterium casei LMG S-19264T (=DSM 44701T), isolated from a smear-ripened cheese.</title>
        <authorList>
            <consortium name="US DOE Joint Genome Institute (JGI-PGF)"/>
            <person name="Walter F."/>
            <person name="Albersmeier A."/>
            <person name="Kalinowski J."/>
            <person name="Ruckert C."/>
        </authorList>
    </citation>
    <scope>NUCLEOTIDE SEQUENCE</scope>
    <source>
        <strain evidence="1">JCM 4234</strain>
    </source>
</reference>
<dbReference type="Proteomes" id="UP000653493">
    <property type="component" value="Unassembled WGS sequence"/>
</dbReference>
<keyword evidence="2" id="KW-1185">Reference proteome</keyword>
<accession>A0A918GSZ2</accession>
<reference evidence="1" key="2">
    <citation type="submission" date="2020-09" db="EMBL/GenBank/DDBJ databases">
        <authorList>
            <person name="Sun Q."/>
            <person name="Ohkuma M."/>
        </authorList>
    </citation>
    <scope>NUCLEOTIDE SEQUENCE</scope>
    <source>
        <strain evidence="1">JCM 4234</strain>
    </source>
</reference>
<gene>
    <name evidence="1" type="ORF">GCM10010238_54630</name>
</gene>
<name>A0A918GSZ2_STRGD</name>
<evidence type="ECO:0000313" key="1">
    <source>
        <dbReference type="EMBL" id="GGS58427.1"/>
    </source>
</evidence>
<evidence type="ECO:0000313" key="2">
    <source>
        <dbReference type="Proteomes" id="UP000653493"/>
    </source>
</evidence>
<dbReference type="AlphaFoldDB" id="A0A918GSZ2"/>
<sequence>MRALRILLIVVVVLGGLFVAADRLAVNFAEGEVADRLKAQENLDTAPDVSINGFPFLTQVVGGELDDVEVTMDGYEATAGGDGTETVRIDDLKAHMRGVEFSGDYSSATAATASGTATVSYAELLKAAGSEPAQIAPGVTAGIVGLSDGGNGKIDVALEATVLGTKLPEPVHVLSSVTVEDNKVGVSADSLPVFGSVKVTDAQIRQITDFQQAIDELPGGIQLDKVEAAKDGVEITVTGSDVRLAG</sequence>
<dbReference type="Pfam" id="PF11209">
    <property type="entry name" value="LmeA"/>
    <property type="match status" value="1"/>
</dbReference>
<protein>
    <recommendedName>
        <fullName evidence="3">DUF2993 domain-containing protein</fullName>
    </recommendedName>
</protein>
<dbReference type="EMBL" id="BMSL01000022">
    <property type="protein sequence ID" value="GGS58427.1"/>
    <property type="molecule type" value="Genomic_DNA"/>
</dbReference>
<evidence type="ECO:0008006" key="3">
    <source>
        <dbReference type="Google" id="ProtNLM"/>
    </source>
</evidence>